<name>A0A7U7J1S7_9GAMM</name>
<dbReference type="InterPro" id="IPR000671">
    <property type="entry name" value="Peptidase_A31"/>
</dbReference>
<dbReference type="NCBIfam" id="TIGR00072">
    <property type="entry name" value="hydrog_prot"/>
    <property type="match status" value="1"/>
</dbReference>
<comment type="similarity">
    <text evidence="1">Belongs to the peptidase A31 family.</text>
</comment>
<accession>A0A7U7J1S7</accession>
<dbReference type="RefSeq" id="WP_034431074.1">
    <property type="nucleotide sequence ID" value="NZ_CBTK010000047.1"/>
</dbReference>
<evidence type="ECO:0000313" key="5">
    <source>
        <dbReference type="EMBL" id="CDH43976.1"/>
    </source>
</evidence>
<reference evidence="5 6" key="1">
    <citation type="journal article" date="2014" name="ISME J.">
        <title>Candidatus Competibacter-lineage genomes retrieved from metagenomes reveal functional metabolic diversity.</title>
        <authorList>
            <person name="McIlroy S.J."/>
            <person name="Albertsen M."/>
            <person name="Andresen E.K."/>
            <person name="Saunders A.M."/>
            <person name="Kristiansen R."/>
            <person name="Stokholm-Bjerregaard M."/>
            <person name="Nielsen K.L."/>
            <person name="Nielsen P.H."/>
        </authorList>
    </citation>
    <scope>NUCLEOTIDE SEQUENCE [LARGE SCALE GENOMIC DNA]</scope>
    <source>
        <strain evidence="5 6">Run_B_J11</strain>
    </source>
</reference>
<dbReference type="InterPro" id="IPR023430">
    <property type="entry name" value="Pept_HybD-like_dom_sf"/>
</dbReference>
<protein>
    <submittedName>
        <fullName evidence="5">Maturation element for hydrogenase 2</fullName>
    </submittedName>
</protein>
<organism evidence="5 6">
    <name type="scientific">Candidatus Contendobacter odensis Run_B_J11</name>
    <dbReference type="NCBI Taxonomy" id="1400861"/>
    <lineage>
        <taxon>Bacteria</taxon>
        <taxon>Pseudomonadati</taxon>
        <taxon>Pseudomonadota</taxon>
        <taxon>Gammaproteobacteria</taxon>
        <taxon>Candidatus Competibacteraceae</taxon>
        <taxon>Candidatus Contendibacter</taxon>
    </lineage>
</organism>
<gene>
    <name evidence="5" type="primary">hybD</name>
    <name evidence="5" type="ORF">BN874_1400035</name>
</gene>
<evidence type="ECO:0000256" key="4">
    <source>
        <dbReference type="ARBA" id="ARBA00022801"/>
    </source>
</evidence>
<proteinExistence type="inferred from homology"/>
<dbReference type="Gene3D" id="3.40.50.1450">
    <property type="entry name" value="HybD-like"/>
    <property type="match status" value="1"/>
</dbReference>
<evidence type="ECO:0000256" key="2">
    <source>
        <dbReference type="ARBA" id="ARBA00022670"/>
    </source>
</evidence>
<evidence type="ECO:0000313" key="6">
    <source>
        <dbReference type="Proteomes" id="UP000019184"/>
    </source>
</evidence>
<comment type="caution">
    <text evidence="5">The sequence shown here is derived from an EMBL/GenBank/DDBJ whole genome shotgun (WGS) entry which is preliminary data.</text>
</comment>
<keyword evidence="4" id="KW-0378">Hydrolase</keyword>
<dbReference type="PANTHER" id="PTHR30302:SF1">
    <property type="entry name" value="HYDROGENASE 2 MATURATION PROTEASE"/>
    <property type="match status" value="1"/>
</dbReference>
<dbReference type="OrthoDB" id="9792731at2"/>
<dbReference type="GO" id="GO:0004190">
    <property type="term" value="F:aspartic-type endopeptidase activity"/>
    <property type="evidence" value="ECO:0007669"/>
    <property type="project" value="UniProtKB-KW"/>
</dbReference>
<dbReference type="AlphaFoldDB" id="A0A7U7J1S7"/>
<dbReference type="CDD" id="cd06062">
    <property type="entry name" value="H2MP_MemB-H2up"/>
    <property type="match status" value="1"/>
</dbReference>
<evidence type="ECO:0000256" key="1">
    <source>
        <dbReference type="ARBA" id="ARBA00006814"/>
    </source>
</evidence>
<dbReference type="PRINTS" id="PR00446">
    <property type="entry name" value="HYDRGNUPTAKE"/>
</dbReference>
<keyword evidence="3" id="KW-0064">Aspartyl protease</keyword>
<evidence type="ECO:0000256" key="3">
    <source>
        <dbReference type="ARBA" id="ARBA00022750"/>
    </source>
</evidence>
<dbReference type="PANTHER" id="PTHR30302">
    <property type="entry name" value="HYDROGENASE 1 MATURATION PROTEASE"/>
    <property type="match status" value="1"/>
</dbReference>
<dbReference type="GO" id="GO:0016485">
    <property type="term" value="P:protein processing"/>
    <property type="evidence" value="ECO:0007669"/>
    <property type="project" value="TreeGrafter"/>
</dbReference>
<dbReference type="SUPFAM" id="SSF53163">
    <property type="entry name" value="HybD-like"/>
    <property type="match status" value="1"/>
</dbReference>
<keyword evidence="6" id="KW-1185">Reference proteome</keyword>
<sequence>MRVLVLGLGNILLRDEGVGVRVIEALAERYVIPAEVEIVDGGTSGMDLLDTIAGCDHLLICDAVRADAPPGSVIKLCDAQVPALFRNRFSPHQLGVADVLATLILTDETPVSITLIGVVPSDLELGLDLSPEVAIAAERAVECLAVELRRLGFILEPRSAVLAAMV</sequence>
<keyword evidence="2" id="KW-0645">Protease</keyword>
<dbReference type="GO" id="GO:0008047">
    <property type="term" value="F:enzyme activator activity"/>
    <property type="evidence" value="ECO:0007669"/>
    <property type="project" value="InterPro"/>
</dbReference>
<dbReference type="Proteomes" id="UP000019184">
    <property type="component" value="Unassembled WGS sequence"/>
</dbReference>
<dbReference type="EMBL" id="CBTK010000047">
    <property type="protein sequence ID" value="CDH43976.1"/>
    <property type="molecule type" value="Genomic_DNA"/>
</dbReference>
<dbReference type="Pfam" id="PF01750">
    <property type="entry name" value="HycI"/>
    <property type="match status" value="1"/>
</dbReference>